<dbReference type="EMBL" id="BAABHK010000005">
    <property type="protein sequence ID" value="GAA4627715.1"/>
    <property type="molecule type" value="Genomic_DNA"/>
</dbReference>
<feature type="transmembrane region" description="Helical" evidence="1">
    <location>
        <begin position="6"/>
        <end position="25"/>
    </location>
</feature>
<keyword evidence="1" id="KW-0812">Transmembrane</keyword>
<protein>
    <recommendedName>
        <fullName evidence="4">Secreted protein</fullName>
    </recommendedName>
</protein>
<accession>A0ABP8UB21</accession>
<name>A0ABP8UB21_9ACTN</name>
<keyword evidence="1" id="KW-1133">Transmembrane helix</keyword>
<keyword evidence="1" id="KW-0472">Membrane</keyword>
<gene>
    <name evidence="2" type="ORF">GCM10023196_041050</name>
</gene>
<organism evidence="2 3">
    <name type="scientific">Actinoallomurus vinaceus</name>
    <dbReference type="NCBI Taxonomy" id="1080074"/>
    <lineage>
        <taxon>Bacteria</taxon>
        <taxon>Bacillati</taxon>
        <taxon>Actinomycetota</taxon>
        <taxon>Actinomycetes</taxon>
        <taxon>Streptosporangiales</taxon>
        <taxon>Thermomonosporaceae</taxon>
        <taxon>Actinoallomurus</taxon>
    </lineage>
</organism>
<keyword evidence="3" id="KW-1185">Reference proteome</keyword>
<evidence type="ECO:0008006" key="4">
    <source>
        <dbReference type="Google" id="ProtNLM"/>
    </source>
</evidence>
<reference evidence="3" key="1">
    <citation type="journal article" date="2019" name="Int. J. Syst. Evol. Microbiol.">
        <title>The Global Catalogue of Microorganisms (GCM) 10K type strain sequencing project: providing services to taxonomists for standard genome sequencing and annotation.</title>
        <authorList>
            <consortium name="The Broad Institute Genomics Platform"/>
            <consortium name="The Broad Institute Genome Sequencing Center for Infectious Disease"/>
            <person name="Wu L."/>
            <person name="Ma J."/>
        </authorList>
    </citation>
    <scope>NUCLEOTIDE SEQUENCE [LARGE SCALE GENOMIC DNA]</scope>
    <source>
        <strain evidence="3">JCM 17939</strain>
    </source>
</reference>
<comment type="caution">
    <text evidence="2">The sequence shown here is derived from an EMBL/GenBank/DDBJ whole genome shotgun (WGS) entry which is preliminary data.</text>
</comment>
<proteinExistence type="predicted"/>
<evidence type="ECO:0000313" key="2">
    <source>
        <dbReference type="EMBL" id="GAA4627715.1"/>
    </source>
</evidence>
<dbReference type="Proteomes" id="UP001501442">
    <property type="component" value="Unassembled WGS sequence"/>
</dbReference>
<sequence>MEVLLVEVLLVRVLLVGVLLVRVLLYRARRWSPSALDVRSAASVTLSATPLVQPIPWVRWYAAPVR</sequence>
<evidence type="ECO:0000256" key="1">
    <source>
        <dbReference type="SAM" id="Phobius"/>
    </source>
</evidence>
<evidence type="ECO:0000313" key="3">
    <source>
        <dbReference type="Proteomes" id="UP001501442"/>
    </source>
</evidence>